<reference evidence="4 5" key="1">
    <citation type="submission" date="2018-08" db="EMBL/GenBank/DDBJ databases">
        <title>Genome and evolution of the arbuscular mycorrhizal fungus Diversispora epigaea (formerly Glomus versiforme) and its bacterial endosymbionts.</title>
        <authorList>
            <person name="Sun X."/>
            <person name="Fei Z."/>
            <person name="Harrison M."/>
        </authorList>
    </citation>
    <scope>NUCLEOTIDE SEQUENCE [LARGE SCALE GENOMIC DNA]</scope>
    <source>
        <strain evidence="4 5">IT104</strain>
    </source>
</reference>
<dbReference type="EMBL" id="PQFF01000211">
    <property type="protein sequence ID" value="RHZ73886.1"/>
    <property type="molecule type" value="Genomic_DNA"/>
</dbReference>
<name>A0A397IJD5_9GLOM</name>
<dbReference type="OrthoDB" id="10007484at2759"/>
<feature type="compositionally biased region" description="Acidic residues" evidence="1">
    <location>
        <begin position="489"/>
        <end position="498"/>
    </location>
</feature>
<feature type="compositionally biased region" description="Polar residues" evidence="1">
    <location>
        <begin position="499"/>
        <end position="508"/>
    </location>
</feature>
<feature type="domain" description="Helitron helicase-like" evidence="2">
    <location>
        <begin position="598"/>
        <end position="814"/>
    </location>
</feature>
<proteinExistence type="predicted"/>
<dbReference type="Pfam" id="PF14214">
    <property type="entry name" value="Helitron_like_N"/>
    <property type="match status" value="1"/>
</dbReference>
<organism evidence="4 5">
    <name type="scientific">Diversispora epigaea</name>
    <dbReference type="NCBI Taxonomy" id="1348612"/>
    <lineage>
        <taxon>Eukaryota</taxon>
        <taxon>Fungi</taxon>
        <taxon>Fungi incertae sedis</taxon>
        <taxon>Mucoromycota</taxon>
        <taxon>Glomeromycotina</taxon>
        <taxon>Glomeromycetes</taxon>
        <taxon>Diversisporales</taxon>
        <taxon>Diversisporaceae</taxon>
        <taxon>Diversispora</taxon>
    </lineage>
</organism>
<dbReference type="Pfam" id="PF20209">
    <property type="entry name" value="DUF6570"/>
    <property type="match status" value="1"/>
</dbReference>
<gene>
    <name evidence="4" type="ORF">Glove_228g79</name>
</gene>
<dbReference type="InterPro" id="IPR025476">
    <property type="entry name" value="Helitron_helicase-like"/>
</dbReference>
<dbReference type="Proteomes" id="UP000266861">
    <property type="component" value="Unassembled WGS sequence"/>
</dbReference>
<dbReference type="InterPro" id="IPR046700">
    <property type="entry name" value="DUF6570"/>
</dbReference>
<dbReference type="STRING" id="1348612.A0A397IJD5"/>
<evidence type="ECO:0000256" key="1">
    <source>
        <dbReference type="SAM" id="MobiDB-lite"/>
    </source>
</evidence>
<comment type="caution">
    <text evidence="4">The sequence shown here is derived from an EMBL/GenBank/DDBJ whole genome shotgun (WGS) entry which is preliminary data.</text>
</comment>
<feature type="domain" description="DUF6570" evidence="3">
    <location>
        <begin position="307"/>
        <end position="439"/>
    </location>
</feature>
<protein>
    <submittedName>
        <fullName evidence="4">Uncharacterized protein</fullName>
    </submittedName>
</protein>
<evidence type="ECO:0000259" key="2">
    <source>
        <dbReference type="Pfam" id="PF14214"/>
    </source>
</evidence>
<evidence type="ECO:0000313" key="4">
    <source>
        <dbReference type="EMBL" id="RHZ73886.1"/>
    </source>
</evidence>
<keyword evidence="5" id="KW-1185">Reference proteome</keyword>
<evidence type="ECO:0000313" key="5">
    <source>
        <dbReference type="Proteomes" id="UP000266861"/>
    </source>
</evidence>
<feature type="region of interest" description="Disordered" evidence="1">
    <location>
        <begin position="489"/>
        <end position="508"/>
    </location>
</feature>
<sequence>MLECNQESDNQWRPCNLTLFKNYFNKWTSENDTIDKFIQDAQINADCYRKPRPISKAVANNVLAEFRESVGYDSFRELPCAVCSGLCLNEHSTTVSVREINLLLLEASKYYENPFFEIDFVYGHPYICESGCKILLDKDRFIERGTDGKNEDPFDLRICNSCKRSLDAGNTPIFSLANMLIGTTPRCLQGLTIPEQLLISTAEFRESVGYDSFRELPCAVCSGLCLNEHSTTVSVREINLLLLEASKYYENPFFEIDFVYGHPYICESGRKILLDKDRFIERGTDGKNEDPFDLRICNSCKRSLDAGNTPIFSLANMLIGTTPRCLQGLTIPEQLLISTGYMCINLIQFTNRKHTHHKIKGHVITFTQEPTSLSTILPLPLYRLCNRIKVVFVGEKRPSEKQLKKVLCVRKNKIVIALGWLMDHNVLYKNIKLDKAALDSLPVNGVPTALLTTTVMVNVKPEKVEHYTGYVTDPIDGNEMNNNLDNVDEEKLSDEESTSELCDSTNNSAELRNSGMTYADGVPISEQEHTLKLLEKLIQESTVEQISSHAILMPHSRIPKNEYVDPSLLPAAFPTLFPYGVGGHEDNFRKYRIPFNQYIRHLLQLREPKFRHHRSFIFATFDILRRREIASGTYLTAKQTNFERSANLISKLTLNDVKIAIEQERNDQPITNGAILELTKNVNVVGKKIMGSPYSQNFLRNEIRAVIIRDGSPSLFVTINPADLHSSIVMMYAGKEIDVNTLLPEDFLTMTERARLAHLDPTAVAKYFNIVIEKIIKFILGYKKPGGGVLGKIKNYYAVTEYQNRGTPHCHMLIWLQGAPDPIELRNRLKFDDFRERLMLYVNDIVKEDVSYLFPNGDYLTDEMLDADFDEEFRFDVLRIAKRTLFHRCTKSCKKYRRGRTSDCRFDFPRELVEAPGKIYPELGIIALQRRNAYINNHNPYITASCRGNNDIRFIATVKLALAYIHYITDYITKSDMNTHNSFLMCAMTLNKFVTEVPSSDESSNDFMLRSQKLVTMCLNKIVGQTEMTGPQISAYLLGFKDHYTPNKFVLIYLNSFETYLTSRYPIRNSPESMFSENSDTSSDEDELDLENSAVNLRIDYMYRGEQLENMCLYDYVSTVHKIKINEKELNKLNRQKNREGCARSIIHPQHSTHIQIHWSHESDKIPVLCGKGVPPKNDLKNIERYGLCILLLFKPWTNADDLMVINFGKRIGAVNLRIDYMYRGEQLENMCLYDYVSTVHKIKINEKELNKLNRQKNREGCARSIIHPQHSTHIQIHWSHESDKIPVLCGKGVPPKNDLKNIERYGLCILLLFKPWTNADDLMDKYNSWHEACNTFLQNPNLSTRLRSIINNIELLHRCAEETVLDHRLRQVAHENPEIVKIQRIREIRDGI</sequence>
<evidence type="ECO:0000259" key="3">
    <source>
        <dbReference type="Pfam" id="PF20209"/>
    </source>
</evidence>
<accession>A0A397IJD5</accession>